<keyword evidence="1" id="KW-0489">Methyltransferase</keyword>
<dbReference type="Proteomes" id="UP000782312">
    <property type="component" value="Unassembled WGS sequence"/>
</dbReference>
<dbReference type="Pfam" id="PF13489">
    <property type="entry name" value="Methyltransf_23"/>
    <property type="match status" value="1"/>
</dbReference>
<dbReference type="InterPro" id="IPR029063">
    <property type="entry name" value="SAM-dependent_MTases_sf"/>
</dbReference>
<dbReference type="CDD" id="cd02440">
    <property type="entry name" value="AdoMet_MTases"/>
    <property type="match status" value="1"/>
</dbReference>
<dbReference type="GO" id="GO:0008168">
    <property type="term" value="F:methyltransferase activity"/>
    <property type="evidence" value="ECO:0007669"/>
    <property type="project" value="UniProtKB-KW"/>
</dbReference>
<reference evidence="1" key="1">
    <citation type="submission" date="2020-07" db="EMBL/GenBank/DDBJ databases">
        <title>Huge and variable diversity of episymbiotic CPR bacteria and DPANN archaea in groundwater ecosystems.</title>
        <authorList>
            <person name="He C.Y."/>
            <person name="Keren R."/>
            <person name="Whittaker M."/>
            <person name="Farag I.F."/>
            <person name="Doudna J."/>
            <person name="Cate J.H.D."/>
            <person name="Banfield J.F."/>
        </authorList>
    </citation>
    <scope>NUCLEOTIDE SEQUENCE</scope>
    <source>
        <strain evidence="1">NC_groundwater_763_Ag_S-0.2um_68_21</strain>
    </source>
</reference>
<protein>
    <submittedName>
        <fullName evidence="1">Class I SAM-dependent methyltransferase</fullName>
    </submittedName>
</protein>
<proteinExistence type="predicted"/>
<keyword evidence="1" id="KW-0808">Transferase</keyword>
<dbReference type="AlphaFoldDB" id="A0A932I036"/>
<evidence type="ECO:0000313" key="1">
    <source>
        <dbReference type="EMBL" id="MBI3128482.1"/>
    </source>
</evidence>
<gene>
    <name evidence="1" type="ORF">HYZ11_12825</name>
</gene>
<accession>A0A932I036</accession>
<dbReference type="Gene3D" id="3.40.50.150">
    <property type="entry name" value="Vaccinia Virus protein VP39"/>
    <property type="match status" value="1"/>
</dbReference>
<dbReference type="PANTHER" id="PTHR43861">
    <property type="entry name" value="TRANS-ACONITATE 2-METHYLTRANSFERASE-RELATED"/>
    <property type="match status" value="1"/>
</dbReference>
<dbReference type="EMBL" id="JACPUR010000030">
    <property type="protein sequence ID" value="MBI3128482.1"/>
    <property type="molecule type" value="Genomic_DNA"/>
</dbReference>
<name>A0A932I036_UNCTE</name>
<dbReference type="SUPFAM" id="SSF53335">
    <property type="entry name" value="S-adenosyl-L-methionine-dependent methyltransferases"/>
    <property type="match status" value="1"/>
</dbReference>
<evidence type="ECO:0000313" key="2">
    <source>
        <dbReference type="Proteomes" id="UP000782312"/>
    </source>
</evidence>
<dbReference type="GO" id="GO:0032259">
    <property type="term" value="P:methylation"/>
    <property type="evidence" value="ECO:0007669"/>
    <property type="project" value="UniProtKB-KW"/>
</dbReference>
<sequence length="287" mass="31268">MVHAFPVSALSRRCNLCGGGAFSPLHEKDGYFVLACEGCGLVFTHPVPGEESLRAIYGREYFEGGLYRSYESEAAARRADYRKWLAWISRTTGLAGGRWLDIGCATGSFLSAARDEGWDARGVDISAYCAGEARKRGLEARAGTARDLPSGWKDFDVISMWDTVEHLADPSGDMAAAAARLRPGGWLVASTGDVASIAARLLGRRWWLMLPPVHLYFFSRRTLEGVMRKAGLMPVALRRFGRRLSLGRAARMLTGGGATAIERGPSLYFNAFDIMTLLAQRPAEGAP</sequence>
<comment type="caution">
    <text evidence="1">The sequence shown here is derived from an EMBL/GenBank/DDBJ whole genome shotgun (WGS) entry which is preliminary data.</text>
</comment>
<organism evidence="1 2">
    <name type="scientific">Tectimicrobiota bacterium</name>
    <dbReference type="NCBI Taxonomy" id="2528274"/>
    <lineage>
        <taxon>Bacteria</taxon>
        <taxon>Pseudomonadati</taxon>
        <taxon>Nitrospinota/Tectimicrobiota group</taxon>
        <taxon>Candidatus Tectimicrobiota</taxon>
    </lineage>
</organism>